<keyword evidence="2" id="KW-1185">Reference proteome</keyword>
<evidence type="ECO:0000313" key="2">
    <source>
        <dbReference type="Proteomes" id="UP000800036"/>
    </source>
</evidence>
<dbReference type="AlphaFoldDB" id="A0A6A5VI68"/>
<protein>
    <submittedName>
        <fullName evidence="1">Uncharacterized protein</fullName>
    </submittedName>
</protein>
<gene>
    <name evidence="1" type="ORF">BU23DRAFT_75991</name>
</gene>
<proteinExistence type="predicted"/>
<evidence type="ECO:0000313" key="1">
    <source>
        <dbReference type="EMBL" id="KAF1975532.1"/>
    </source>
</evidence>
<name>A0A6A5VI68_9PLEO</name>
<accession>A0A6A5VI68</accession>
<dbReference type="EMBL" id="ML976670">
    <property type="protein sequence ID" value="KAF1975532.1"/>
    <property type="molecule type" value="Genomic_DNA"/>
</dbReference>
<organism evidence="1 2">
    <name type="scientific">Bimuria novae-zelandiae CBS 107.79</name>
    <dbReference type="NCBI Taxonomy" id="1447943"/>
    <lineage>
        <taxon>Eukaryota</taxon>
        <taxon>Fungi</taxon>
        <taxon>Dikarya</taxon>
        <taxon>Ascomycota</taxon>
        <taxon>Pezizomycotina</taxon>
        <taxon>Dothideomycetes</taxon>
        <taxon>Pleosporomycetidae</taxon>
        <taxon>Pleosporales</taxon>
        <taxon>Massarineae</taxon>
        <taxon>Didymosphaeriaceae</taxon>
        <taxon>Bimuria</taxon>
    </lineage>
</organism>
<reference evidence="1" key="1">
    <citation type="journal article" date="2020" name="Stud. Mycol.">
        <title>101 Dothideomycetes genomes: a test case for predicting lifestyles and emergence of pathogens.</title>
        <authorList>
            <person name="Haridas S."/>
            <person name="Albert R."/>
            <person name="Binder M."/>
            <person name="Bloem J."/>
            <person name="Labutti K."/>
            <person name="Salamov A."/>
            <person name="Andreopoulos B."/>
            <person name="Baker S."/>
            <person name="Barry K."/>
            <person name="Bills G."/>
            <person name="Bluhm B."/>
            <person name="Cannon C."/>
            <person name="Castanera R."/>
            <person name="Culley D."/>
            <person name="Daum C."/>
            <person name="Ezra D."/>
            <person name="Gonzalez J."/>
            <person name="Henrissat B."/>
            <person name="Kuo A."/>
            <person name="Liang C."/>
            <person name="Lipzen A."/>
            <person name="Lutzoni F."/>
            <person name="Magnuson J."/>
            <person name="Mondo S."/>
            <person name="Nolan M."/>
            <person name="Ohm R."/>
            <person name="Pangilinan J."/>
            <person name="Park H.-J."/>
            <person name="Ramirez L."/>
            <person name="Alfaro M."/>
            <person name="Sun H."/>
            <person name="Tritt A."/>
            <person name="Yoshinaga Y."/>
            <person name="Zwiers L.-H."/>
            <person name="Turgeon B."/>
            <person name="Goodwin S."/>
            <person name="Spatafora J."/>
            <person name="Crous P."/>
            <person name="Grigoriev I."/>
        </authorList>
    </citation>
    <scope>NUCLEOTIDE SEQUENCE</scope>
    <source>
        <strain evidence="1">CBS 107.79</strain>
    </source>
</reference>
<dbReference type="Proteomes" id="UP000800036">
    <property type="component" value="Unassembled WGS sequence"/>
</dbReference>
<sequence length="182" mass="21361">MDEKIEWPWFQLPELKRVALQRDTRIDFNVPTLNAHSPSSITSLKINRSFVNLFPGSTVYRQWPQHFFRFASLQHLTFGLETYKYYPHPMHRRILSVDLSVIMAIDFSARATLRTLTFFRNSTWEDHLLMTPIGRLWNSPSLTKLDLPHAALLDSHTTLHPPVNQLLPPMIQNLILRRLYGN</sequence>